<feature type="transmembrane region" description="Helical" evidence="7">
    <location>
        <begin position="91"/>
        <end position="112"/>
    </location>
</feature>
<comment type="similarity">
    <text evidence="7">Belongs to the binding-protein-dependent transport system permease family.</text>
</comment>
<evidence type="ECO:0000256" key="5">
    <source>
        <dbReference type="ARBA" id="ARBA00022989"/>
    </source>
</evidence>
<keyword evidence="11" id="KW-1185">Reference proteome</keyword>
<evidence type="ECO:0000256" key="3">
    <source>
        <dbReference type="ARBA" id="ARBA00022475"/>
    </source>
</evidence>
<feature type="region of interest" description="Disordered" evidence="8">
    <location>
        <begin position="1"/>
        <end position="23"/>
    </location>
</feature>
<evidence type="ECO:0000256" key="6">
    <source>
        <dbReference type="ARBA" id="ARBA00023136"/>
    </source>
</evidence>
<feature type="transmembrane region" description="Helical" evidence="7">
    <location>
        <begin position="279"/>
        <end position="299"/>
    </location>
</feature>
<evidence type="ECO:0000256" key="1">
    <source>
        <dbReference type="ARBA" id="ARBA00004651"/>
    </source>
</evidence>
<dbReference type="GO" id="GO:0055085">
    <property type="term" value="P:transmembrane transport"/>
    <property type="evidence" value="ECO:0007669"/>
    <property type="project" value="InterPro"/>
</dbReference>
<dbReference type="Gene3D" id="1.10.3720.10">
    <property type="entry name" value="MetI-like"/>
    <property type="match status" value="1"/>
</dbReference>
<feature type="transmembrane region" description="Helical" evidence="7">
    <location>
        <begin position="124"/>
        <end position="144"/>
    </location>
</feature>
<dbReference type="InterPro" id="IPR000515">
    <property type="entry name" value="MetI-like"/>
</dbReference>
<protein>
    <submittedName>
        <fullName evidence="10">Sugar ABC transporter permease</fullName>
    </submittedName>
</protein>
<evidence type="ECO:0000313" key="10">
    <source>
        <dbReference type="EMBL" id="KUL34307.1"/>
    </source>
</evidence>
<evidence type="ECO:0000256" key="2">
    <source>
        <dbReference type="ARBA" id="ARBA00022448"/>
    </source>
</evidence>
<dbReference type="Proteomes" id="UP000053244">
    <property type="component" value="Unassembled WGS sequence"/>
</dbReference>
<name>A0A0X3UQ93_9ACTN</name>
<dbReference type="GO" id="GO:0005886">
    <property type="term" value="C:plasma membrane"/>
    <property type="evidence" value="ECO:0007669"/>
    <property type="project" value="UniProtKB-SubCell"/>
</dbReference>
<dbReference type="SUPFAM" id="SSF161098">
    <property type="entry name" value="MetI-like"/>
    <property type="match status" value="1"/>
</dbReference>
<evidence type="ECO:0000256" key="4">
    <source>
        <dbReference type="ARBA" id="ARBA00022692"/>
    </source>
</evidence>
<sequence length="307" mass="33320">MTATLAAPPEKKRAPPQKRPGKHWSRHASAWLWLAPALIIFGLFKFVPMARAISMSFHEVRPYLGDRWVGLDNYRTVLGDEAFRAAAGHTLVLALGETLGSLVIGLALALLLEGTARHLWFVRTAVFLPTVTAMAVVAALWRVIYYPAPDGALNVVLGWIGLGPGQYLDSPHTSLWSVMAVGIWRGAPYDMMIFIAGLAGVDRTLYEAAAADGAGPLRRLWHVAFPAMRPVFGIVVTLAAIRGLRVFTEIFLLTNGGPNGSTEVVMTLVYKLGLERNELGIASAGSMLLLVATIALTVLTQMLRRRS</sequence>
<keyword evidence="2 7" id="KW-0813">Transport</keyword>
<dbReference type="Pfam" id="PF00528">
    <property type="entry name" value="BPD_transp_1"/>
    <property type="match status" value="1"/>
</dbReference>
<feature type="transmembrane region" description="Helical" evidence="7">
    <location>
        <begin position="30"/>
        <end position="47"/>
    </location>
</feature>
<dbReference type="EMBL" id="LLZH01000122">
    <property type="protein sequence ID" value="KUL34307.1"/>
    <property type="molecule type" value="Genomic_DNA"/>
</dbReference>
<comment type="caution">
    <text evidence="10">The sequence shown here is derived from an EMBL/GenBank/DDBJ whole genome shotgun (WGS) entry which is preliminary data.</text>
</comment>
<feature type="compositionally biased region" description="Basic residues" evidence="8">
    <location>
        <begin position="14"/>
        <end position="23"/>
    </location>
</feature>
<dbReference type="PANTHER" id="PTHR30193:SF37">
    <property type="entry name" value="INNER MEMBRANE ABC TRANSPORTER PERMEASE PROTEIN YCJO"/>
    <property type="match status" value="1"/>
</dbReference>
<reference evidence="10 11" key="1">
    <citation type="submission" date="2015-10" db="EMBL/GenBank/DDBJ databases">
        <authorList>
            <person name="Gilbert D.G."/>
        </authorList>
    </citation>
    <scope>NUCLEOTIDE SEQUENCE [LARGE SCALE GENOMIC DNA]</scope>
    <source>
        <strain evidence="10 11">NRRL B-16712</strain>
    </source>
</reference>
<keyword evidence="3" id="KW-1003">Cell membrane</keyword>
<evidence type="ECO:0000313" key="11">
    <source>
        <dbReference type="Proteomes" id="UP000053244"/>
    </source>
</evidence>
<dbReference type="PROSITE" id="PS50928">
    <property type="entry name" value="ABC_TM1"/>
    <property type="match status" value="1"/>
</dbReference>
<proteinExistence type="inferred from homology"/>
<feature type="transmembrane region" description="Helical" evidence="7">
    <location>
        <begin position="220"/>
        <end position="241"/>
    </location>
</feature>
<dbReference type="CDD" id="cd06261">
    <property type="entry name" value="TM_PBP2"/>
    <property type="match status" value="1"/>
</dbReference>
<feature type="transmembrane region" description="Helical" evidence="7">
    <location>
        <begin position="174"/>
        <end position="199"/>
    </location>
</feature>
<dbReference type="RefSeq" id="WP_067691362.1">
    <property type="nucleotide sequence ID" value="NZ_LLZH01000122.1"/>
</dbReference>
<evidence type="ECO:0000256" key="8">
    <source>
        <dbReference type="SAM" id="MobiDB-lite"/>
    </source>
</evidence>
<keyword evidence="6 7" id="KW-0472">Membrane</keyword>
<dbReference type="InterPro" id="IPR051393">
    <property type="entry name" value="ABC_transporter_permease"/>
</dbReference>
<gene>
    <name evidence="10" type="ORF">ADL15_16890</name>
</gene>
<evidence type="ECO:0000256" key="7">
    <source>
        <dbReference type="RuleBase" id="RU363032"/>
    </source>
</evidence>
<comment type="subcellular location">
    <subcellularLocation>
        <location evidence="1 7">Cell membrane</location>
        <topology evidence="1 7">Multi-pass membrane protein</topology>
    </subcellularLocation>
</comment>
<dbReference type="PANTHER" id="PTHR30193">
    <property type="entry name" value="ABC TRANSPORTER PERMEASE PROTEIN"/>
    <property type="match status" value="1"/>
</dbReference>
<keyword evidence="4 7" id="KW-0812">Transmembrane</keyword>
<keyword evidence="5 7" id="KW-1133">Transmembrane helix</keyword>
<organism evidence="10 11">
    <name type="scientific">Actinoplanes awajinensis subsp. mycoplanecinus</name>
    <dbReference type="NCBI Taxonomy" id="135947"/>
    <lineage>
        <taxon>Bacteria</taxon>
        <taxon>Bacillati</taxon>
        <taxon>Actinomycetota</taxon>
        <taxon>Actinomycetes</taxon>
        <taxon>Micromonosporales</taxon>
        <taxon>Micromonosporaceae</taxon>
        <taxon>Actinoplanes</taxon>
    </lineage>
</organism>
<evidence type="ECO:0000259" key="9">
    <source>
        <dbReference type="PROSITE" id="PS50928"/>
    </source>
</evidence>
<dbReference type="InterPro" id="IPR035906">
    <property type="entry name" value="MetI-like_sf"/>
</dbReference>
<feature type="domain" description="ABC transmembrane type-1" evidence="9">
    <location>
        <begin position="87"/>
        <end position="300"/>
    </location>
</feature>
<dbReference type="AlphaFoldDB" id="A0A0X3UQ93"/>
<accession>A0A0X3UQ93</accession>